<dbReference type="InterPro" id="IPR017517">
    <property type="entry name" value="Maleyloyr_isom"/>
</dbReference>
<dbReference type="OrthoDB" id="5185819at2"/>
<dbReference type="AlphaFoldDB" id="H0R0F1"/>
<accession>H0R0F1</accession>
<evidence type="ECO:0000259" key="1">
    <source>
        <dbReference type="Pfam" id="PF11716"/>
    </source>
</evidence>
<dbReference type="InterPro" id="IPR017520">
    <property type="entry name" value="CHP03086"/>
</dbReference>
<keyword evidence="3" id="KW-1185">Reference proteome</keyword>
<dbReference type="RefSeq" id="WP_007317889.1">
    <property type="nucleotide sequence ID" value="NZ_BAEH01000058.1"/>
</dbReference>
<reference evidence="2 3" key="1">
    <citation type="submission" date="2011-12" db="EMBL/GenBank/DDBJ databases">
        <title>Whole genome shotgun sequence of Gordonia effusa NBRC 100432.</title>
        <authorList>
            <person name="Yoshida I."/>
            <person name="Takarada H."/>
            <person name="Hosoyama A."/>
            <person name="Tsuchikane K."/>
            <person name="Katsumata H."/>
            <person name="Yamazaki S."/>
            <person name="Fujita N."/>
        </authorList>
    </citation>
    <scope>NUCLEOTIDE SEQUENCE [LARGE SCALE GENOMIC DNA]</scope>
    <source>
        <strain evidence="2 3">NBRC 100432</strain>
    </source>
</reference>
<dbReference type="InterPro" id="IPR034660">
    <property type="entry name" value="DinB/YfiT-like"/>
</dbReference>
<comment type="caution">
    <text evidence="2">The sequence shown here is derived from an EMBL/GenBank/DDBJ whole genome shotgun (WGS) entry which is preliminary data.</text>
</comment>
<dbReference type="EMBL" id="BAEH01000058">
    <property type="protein sequence ID" value="GAB18552.1"/>
    <property type="molecule type" value="Genomic_DNA"/>
</dbReference>
<gene>
    <name evidence="2" type="ORF">GOEFS_058_00130</name>
</gene>
<dbReference type="NCBIfam" id="TIGR03086">
    <property type="entry name" value="TIGR03086 family metal-binding protein"/>
    <property type="match status" value="1"/>
</dbReference>
<dbReference type="eggNOG" id="COG1576">
    <property type="taxonomic scope" value="Bacteria"/>
</dbReference>
<dbReference type="NCBIfam" id="TIGR03083">
    <property type="entry name" value="maleylpyruvate isomerase family mycothiol-dependent enzyme"/>
    <property type="match status" value="1"/>
</dbReference>
<evidence type="ECO:0000313" key="3">
    <source>
        <dbReference type="Proteomes" id="UP000035034"/>
    </source>
</evidence>
<dbReference type="Gene3D" id="1.20.120.450">
    <property type="entry name" value="dinb family like domain"/>
    <property type="match status" value="1"/>
</dbReference>
<name>H0R0F1_9ACTN</name>
<dbReference type="InterPro" id="IPR024344">
    <property type="entry name" value="MDMPI_metal-binding"/>
</dbReference>
<sequence>MTTPTQLTTDPRPLYTAATAWVTELLAGVDDAQLHHPTPCTEFDVKTLSRHLVATVGRAAVVGEGGDFSTVPVLADAYDVAAYSAAAERAARAWHDDEKLTTLVTVPWGQVPGAGALWGYLNETLVHGWDLAVATGQPAEADPSLVRPTLEAAKGFLPEHIRASDEVPFGAVVTPRPAAGLTEQLANWSGRAFFDRN</sequence>
<protein>
    <recommendedName>
        <fullName evidence="1">Mycothiol-dependent maleylpyruvate isomerase metal-binding domain-containing protein</fullName>
    </recommendedName>
</protein>
<dbReference type="Proteomes" id="UP000035034">
    <property type="component" value="Unassembled WGS sequence"/>
</dbReference>
<organism evidence="2 3">
    <name type="scientific">Gordonia effusa NBRC 100432</name>
    <dbReference type="NCBI Taxonomy" id="1077974"/>
    <lineage>
        <taxon>Bacteria</taxon>
        <taxon>Bacillati</taxon>
        <taxon>Actinomycetota</taxon>
        <taxon>Actinomycetes</taxon>
        <taxon>Mycobacteriales</taxon>
        <taxon>Gordoniaceae</taxon>
        <taxon>Gordonia</taxon>
    </lineage>
</organism>
<dbReference type="SUPFAM" id="SSF109854">
    <property type="entry name" value="DinB/YfiT-like putative metalloenzymes"/>
    <property type="match status" value="1"/>
</dbReference>
<proteinExistence type="predicted"/>
<feature type="domain" description="Mycothiol-dependent maleylpyruvate isomerase metal-binding" evidence="1">
    <location>
        <begin position="17"/>
        <end position="132"/>
    </location>
</feature>
<evidence type="ECO:0000313" key="2">
    <source>
        <dbReference type="EMBL" id="GAB18552.1"/>
    </source>
</evidence>
<dbReference type="STRING" id="1077974.GOEFS_058_00130"/>
<dbReference type="Pfam" id="PF11716">
    <property type="entry name" value="MDMPI_N"/>
    <property type="match status" value="1"/>
</dbReference>
<dbReference type="GO" id="GO:0046872">
    <property type="term" value="F:metal ion binding"/>
    <property type="evidence" value="ECO:0007669"/>
    <property type="project" value="InterPro"/>
</dbReference>